<organism evidence="1 2">
    <name type="scientific">Streblomastix strix</name>
    <dbReference type="NCBI Taxonomy" id="222440"/>
    <lineage>
        <taxon>Eukaryota</taxon>
        <taxon>Metamonada</taxon>
        <taxon>Preaxostyla</taxon>
        <taxon>Oxymonadida</taxon>
        <taxon>Streblomastigidae</taxon>
        <taxon>Streblomastix</taxon>
    </lineage>
</organism>
<dbReference type="PANTHER" id="PTHR33050:SF7">
    <property type="entry name" value="RIBONUCLEASE H"/>
    <property type="match status" value="1"/>
</dbReference>
<dbReference type="InterPro" id="IPR036397">
    <property type="entry name" value="RNaseH_sf"/>
</dbReference>
<dbReference type="AlphaFoldDB" id="A0A5J4U1K3"/>
<comment type="caution">
    <text evidence="1">The sequence shown here is derived from an EMBL/GenBank/DDBJ whole genome shotgun (WGS) entry which is preliminary data.</text>
</comment>
<sequence>MDSAKTRALKNKEWRENKIQQKEILPKLYWWQGGKARNQEITLEMRIAETIIVSDVSTKGWRVNLELQTRNSSVQHVGWIKEQKHWTNIKKEMEAIYLGLFRYGQVFKELQIKAMLIESDSFTTVQDLAKQRVGQTLVAEVNKIVKLCQQLKIQIQIQHIPGVSNKITDLISCLCTKSEYSIKKEIFIALCQACKITPTLDLFATGENKLVDRFVAIV</sequence>
<dbReference type="Proteomes" id="UP000324800">
    <property type="component" value="Unassembled WGS sequence"/>
</dbReference>
<dbReference type="InterPro" id="IPR052055">
    <property type="entry name" value="Hepadnavirus_pol/RT"/>
</dbReference>
<accession>A0A5J4U1K3</accession>
<feature type="non-terminal residue" evidence="1">
    <location>
        <position position="218"/>
    </location>
</feature>
<proteinExistence type="predicted"/>
<evidence type="ECO:0008006" key="3">
    <source>
        <dbReference type="Google" id="ProtNLM"/>
    </source>
</evidence>
<evidence type="ECO:0000313" key="2">
    <source>
        <dbReference type="Proteomes" id="UP000324800"/>
    </source>
</evidence>
<reference evidence="1 2" key="1">
    <citation type="submission" date="2019-03" db="EMBL/GenBank/DDBJ databases">
        <title>Single cell metagenomics reveals metabolic interactions within the superorganism composed of flagellate Streblomastix strix and complex community of Bacteroidetes bacteria on its surface.</title>
        <authorList>
            <person name="Treitli S.C."/>
            <person name="Kolisko M."/>
            <person name="Husnik F."/>
            <person name="Keeling P."/>
            <person name="Hampl V."/>
        </authorList>
    </citation>
    <scope>NUCLEOTIDE SEQUENCE [LARGE SCALE GENOMIC DNA]</scope>
    <source>
        <strain evidence="1">ST1C</strain>
    </source>
</reference>
<dbReference type="Gene3D" id="3.30.420.10">
    <property type="entry name" value="Ribonuclease H-like superfamily/Ribonuclease H"/>
    <property type="match status" value="1"/>
</dbReference>
<gene>
    <name evidence="1" type="ORF">EZS28_040614</name>
</gene>
<dbReference type="EMBL" id="SNRW01022390">
    <property type="protein sequence ID" value="KAA6363861.1"/>
    <property type="molecule type" value="Genomic_DNA"/>
</dbReference>
<protein>
    <recommendedName>
        <fullName evidence="3">RNase H type-1 domain-containing protein</fullName>
    </recommendedName>
</protein>
<name>A0A5J4U1K3_9EUKA</name>
<evidence type="ECO:0000313" key="1">
    <source>
        <dbReference type="EMBL" id="KAA6363861.1"/>
    </source>
</evidence>
<dbReference type="PANTHER" id="PTHR33050">
    <property type="entry name" value="REVERSE TRANSCRIPTASE DOMAIN-CONTAINING PROTEIN"/>
    <property type="match status" value="1"/>
</dbReference>
<dbReference type="GO" id="GO:0003676">
    <property type="term" value="F:nucleic acid binding"/>
    <property type="evidence" value="ECO:0007669"/>
    <property type="project" value="InterPro"/>
</dbReference>